<organism evidence="2 3">
    <name type="scientific">[Clostridium] hylemonae DSM 15053</name>
    <dbReference type="NCBI Taxonomy" id="553973"/>
    <lineage>
        <taxon>Bacteria</taxon>
        <taxon>Bacillati</taxon>
        <taxon>Bacillota</taxon>
        <taxon>Clostridia</taxon>
        <taxon>Lachnospirales</taxon>
        <taxon>Lachnospiraceae</taxon>
    </lineage>
</organism>
<evidence type="ECO:0000313" key="3">
    <source>
        <dbReference type="Proteomes" id="UP000004893"/>
    </source>
</evidence>
<dbReference type="OrthoDB" id="2313863at2"/>
<dbReference type="EMBL" id="ABYI02000034">
    <property type="protein sequence ID" value="EEG72965.1"/>
    <property type="molecule type" value="Genomic_DNA"/>
</dbReference>
<accession>C0C4H2</accession>
<reference evidence="2" key="2">
    <citation type="submission" date="2013-06" db="EMBL/GenBank/DDBJ databases">
        <title>Draft genome sequence of Clostridium hylemonae (DSM 15053).</title>
        <authorList>
            <person name="Sudarsanam P."/>
            <person name="Ley R."/>
            <person name="Guruge J."/>
            <person name="Turnbaugh P.J."/>
            <person name="Mahowald M."/>
            <person name="Liep D."/>
            <person name="Gordon J."/>
        </authorList>
    </citation>
    <scope>NUCLEOTIDE SEQUENCE</scope>
    <source>
        <strain evidence="2">DSM 15053</strain>
    </source>
</reference>
<feature type="transmembrane region" description="Helical" evidence="1">
    <location>
        <begin position="147"/>
        <end position="165"/>
    </location>
</feature>
<keyword evidence="1" id="KW-0472">Membrane</keyword>
<dbReference type="STRING" id="553973.CLOHYLEM_06988"/>
<dbReference type="eggNOG" id="ENOG502ZUIM">
    <property type="taxonomic scope" value="Bacteria"/>
</dbReference>
<dbReference type="HOGENOM" id="CLU_102880_5_0_9"/>
<dbReference type="AlphaFoldDB" id="C0C4H2"/>
<evidence type="ECO:0008006" key="4">
    <source>
        <dbReference type="Google" id="ProtNLM"/>
    </source>
</evidence>
<protein>
    <recommendedName>
        <fullName evidence="4">ABC-2 transporter permease</fullName>
    </recommendedName>
</protein>
<evidence type="ECO:0000313" key="2">
    <source>
        <dbReference type="EMBL" id="EEG72965.1"/>
    </source>
</evidence>
<evidence type="ECO:0000256" key="1">
    <source>
        <dbReference type="SAM" id="Phobius"/>
    </source>
</evidence>
<keyword evidence="1" id="KW-1133">Transmembrane helix</keyword>
<sequence>MKGLLIKDFKLLKGQKNFFFIVCLVGVMLMVTSASPSYVISYMTFVFSMFTLSSVSYDEYDNGLAFLFCLPVTRKKYVREKYVFGFLLGGTAWTVSTIVISVYAMMRDPGVKWQSWLDTAGAYLLLFLLFLLIVLPIQFKFGAEKGRIVMVSAIGILILVCYVGMKAAKWLNADVDIILARLSAAAPGRLFAAALVICCVMAVISYKVSLNIMKKKEF</sequence>
<dbReference type="InterPro" id="IPR025699">
    <property type="entry name" value="ABC2_memb-like"/>
</dbReference>
<comment type="caution">
    <text evidence="2">The sequence shown here is derived from an EMBL/GenBank/DDBJ whole genome shotgun (WGS) entry which is preliminary data.</text>
</comment>
<dbReference type="RefSeq" id="WP_006444344.1">
    <property type="nucleotide sequence ID" value="NZ_CP036524.1"/>
</dbReference>
<feature type="transmembrane region" description="Helical" evidence="1">
    <location>
        <begin position="82"/>
        <end position="104"/>
    </location>
</feature>
<feature type="transmembrane region" description="Helical" evidence="1">
    <location>
        <begin position="18"/>
        <end position="40"/>
    </location>
</feature>
<keyword evidence="1" id="KW-0812">Transmembrane</keyword>
<feature type="transmembrane region" description="Helical" evidence="1">
    <location>
        <begin position="116"/>
        <end position="135"/>
    </location>
</feature>
<gene>
    <name evidence="2" type="ORF">CLOHYLEM_06988</name>
</gene>
<proteinExistence type="predicted"/>
<reference evidence="2" key="1">
    <citation type="submission" date="2009-02" db="EMBL/GenBank/DDBJ databases">
        <authorList>
            <person name="Fulton L."/>
            <person name="Clifton S."/>
            <person name="Fulton B."/>
            <person name="Xu J."/>
            <person name="Minx P."/>
            <person name="Pepin K.H."/>
            <person name="Johnson M."/>
            <person name="Bhonagiri V."/>
            <person name="Nash W.E."/>
            <person name="Mardis E.R."/>
            <person name="Wilson R.K."/>
        </authorList>
    </citation>
    <scope>NUCLEOTIDE SEQUENCE [LARGE SCALE GENOMIC DNA]</scope>
    <source>
        <strain evidence="2">DSM 15053</strain>
    </source>
</reference>
<feature type="transmembrane region" description="Helical" evidence="1">
    <location>
        <begin position="185"/>
        <end position="206"/>
    </location>
</feature>
<keyword evidence="3" id="KW-1185">Reference proteome</keyword>
<dbReference type="Proteomes" id="UP000004893">
    <property type="component" value="Unassembled WGS sequence"/>
</dbReference>
<dbReference type="Pfam" id="PF13346">
    <property type="entry name" value="ABC2_membrane_5"/>
    <property type="match status" value="1"/>
</dbReference>
<name>C0C4H2_9FIRM</name>